<evidence type="ECO:0000256" key="8">
    <source>
        <dbReference type="ARBA" id="ARBA00023014"/>
    </source>
</evidence>
<protein>
    <submittedName>
        <fullName evidence="10">Epoxyqueuosine reductase</fullName>
        <ecNumber evidence="10">1.17.99.6</ecNumber>
    </submittedName>
</protein>
<dbReference type="Proteomes" id="UP000266178">
    <property type="component" value="Unassembled WGS sequence"/>
</dbReference>
<dbReference type="Pfam" id="PF13646">
    <property type="entry name" value="HEAT_2"/>
    <property type="match status" value="1"/>
</dbReference>
<dbReference type="Pfam" id="PF13484">
    <property type="entry name" value="Fer4_16"/>
    <property type="match status" value="1"/>
</dbReference>
<dbReference type="InterPro" id="IPR004453">
    <property type="entry name" value="QueG"/>
</dbReference>
<evidence type="ECO:0000256" key="7">
    <source>
        <dbReference type="ARBA" id="ARBA00023004"/>
    </source>
</evidence>
<keyword evidence="8" id="KW-0411">Iron-sulfur</keyword>
<dbReference type="GO" id="GO:0051539">
    <property type="term" value="F:4 iron, 4 sulfur cluster binding"/>
    <property type="evidence" value="ECO:0007669"/>
    <property type="project" value="UniProtKB-KW"/>
</dbReference>
<dbReference type="InterPro" id="IPR017896">
    <property type="entry name" value="4Fe4S_Fe-S-bd"/>
</dbReference>
<dbReference type="PANTHER" id="PTHR30002">
    <property type="entry name" value="EPOXYQUEUOSINE REDUCTASE"/>
    <property type="match status" value="1"/>
</dbReference>
<comment type="caution">
    <text evidence="10">The sequence shown here is derived from an EMBL/GenBank/DDBJ whole genome shotgun (WGS) entry which is preliminary data.</text>
</comment>
<dbReference type="Gene3D" id="1.25.10.10">
    <property type="entry name" value="Leucine-rich Repeat Variant"/>
    <property type="match status" value="1"/>
</dbReference>
<evidence type="ECO:0000256" key="2">
    <source>
        <dbReference type="ARBA" id="ARBA00022490"/>
    </source>
</evidence>
<dbReference type="PROSITE" id="PS51379">
    <property type="entry name" value="4FE4S_FER_2"/>
    <property type="match status" value="1"/>
</dbReference>
<evidence type="ECO:0000256" key="1">
    <source>
        <dbReference type="ARBA" id="ARBA00022485"/>
    </source>
</evidence>
<dbReference type="GO" id="GO:0046872">
    <property type="term" value="F:metal ion binding"/>
    <property type="evidence" value="ECO:0007669"/>
    <property type="project" value="UniProtKB-KW"/>
</dbReference>
<dbReference type="AlphaFoldDB" id="A0A399FF82"/>
<evidence type="ECO:0000256" key="3">
    <source>
        <dbReference type="ARBA" id="ARBA00022694"/>
    </source>
</evidence>
<dbReference type="InterPro" id="IPR017900">
    <property type="entry name" value="4Fe4S_Fe_S_CS"/>
</dbReference>
<keyword evidence="3" id="KW-0819">tRNA processing</keyword>
<dbReference type="GO" id="GO:0008616">
    <property type="term" value="P:tRNA queuosine(34) biosynthetic process"/>
    <property type="evidence" value="ECO:0007669"/>
    <property type="project" value="UniProtKB-KW"/>
</dbReference>
<dbReference type="InterPro" id="IPR011989">
    <property type="entry name" value="ARM-like"/>
</dbReference>
<keyword evidence="2" id="KW-0963">Cytoplasm</keyword>
<keyword evidence="4" id="KW-0479">Metal-binding</keyword>
<dbReference type="InterPro" id="IPR013542">
    <property type="entry name" value="QueG_DUF1730"/>
</dbReference>
<keyword evidence="7" id="KW-0408">Iron</keyword>
<dbReference type="PANTHER" id="PTHR30002:SF4">
    <property type="entry name" value="EPOXYQUEUOSINE REDUCTASE"/>
    <property type="match status" value="1"/>
</dbReference>
<dbReference type="EC" id="1.17.99.6" evidence="10"/>
<dbReference type="RefSeq" id="WP_240631203.1">
    <property type="nucleotide sequence ID" value="NZ_BJXM01000002.1"/>
</dbReference>
<dbReference type="EMBL" id="QWLB01000003">
    <property type="protein sequence ID" value="RIH93771.1"/>
    <property type="molecule type" value="Genomic_DNA"/>
</dbReference>
<name>A0A399FF82_9DEIN</name>
<keyword evidence="5" id="KW-0671">Queuosine biosynthesis</keyword>
<evidence type="ECO:0000259" key="9">
    <source>
        <dbReference type="PROSITE" id="PS51379"/>
    </source>
</evidence>
<dbReference type="NCBIfam" id="TIGR00276">
    <property type="entry name" value="tRNA epoxyqueuosine(34) reductase QueG"/>
    <property type="match status" value="1"/>
</dbReference>
<accession>A0A399FF82</accession>
<evidence type="ECO:0000313" key="11">
    <source>
        <dbReference type="Proteomes" id="UP000266178"/>
    </source>
</evidence>
<organism evidence="10 11">
    <name type="scientific">Meiothermus granaticius NBRC 107808</name>
    <dbReference type="NCBI Taxonomy" id="1227551"/>
    <lineage>
        <taxon>Bacteria</taxon>
        <taxon>Thermotogati</taxon>
        <taxon>Deinococcota</taxon>
        <taxon>Deinococci</taxon>
        <taxon>Thermales</taxon>
        <taxon>Thermaceae</taxon>
        <taxon>Meiothermus</taxon>
    </lineage>
</organism>
<dbReference type="SUPFAM" id="SSF46548">
    <property type="entry name" value="alpha-helical ferredoxin"/>
    <property type="match status" value="1"/>
</dbReference>
<dbReference type="Gene3D" id="3.30.70.20">
    <property type="match status" value="1"/>
</dbReference>
<keyword evidence="11" id="KW-1185">Reference proteome</keyword>
<feature type="domain" description="4Fe-4S ferredoxin-type" evidence="9">
    <location>
        <begin position="171"/>
        <end position="201"/>
    </location>
</feature>
<gene>
    <name evidence="10" type="primary">queG</name>
    <name evidence="10" type="ORF">Mgrana_00354</name>
</gene>
<evidence type="ECO:0000256" key="4">
    <source>
        <dbReference type="ARBA" id="ARBA00022723"/>
    </source>
</evidence>
<keyword evidence="1" id="KW-0004">4Fe-4S</keyword>
<evidence type="ECO:0000256" key="6">
    <source>
        <dbReference type="ARBA" id="ARBA00023002"/>
    </source>
</evidence>
<dbReference type="PROSITE" id="PS00198">
    <property type="entry name" value="4FE4S_FER_1"/>
    <property type="match status" value="1"/>
</dbReference>
<sequence>MEPWFTLRQEAQQRGFLAEWAPLGLPEEAQRRYRAWLEAGNHASMDYLLPSTRLEPAQRFAWARSVLVLAAPQAYPDPGPPEGGVRLGRVARYAWVRDYHVLLEPYLRELEDCAAKLGVQAKGYVDTGPFSERSYAVLSGLGWVGRNAMLMRMGEGAYLSLALLLTSLEPPEPAPPYPNRCGRCTRCLTACPTGALLGDGTLDARRCISYWTIEHRGLIPAPLWPLIGDWLFGCDLCQEVCPWNRKPQVFWSGFRPEPELAHPDLEEFFSLSSRAFARRYERTVFLRPGRTRMARNALIVLANRQEHLPLVRRAAGDVNPVVRATAARALARFGDWDAVARLGHDPQPEVAQEAQAVLAGR</sequence>
<reference evidence="10 11" key="1">
    <citation type="submission" date="2018-08" db="EMBL/GenBank/DDBJ databases">
        <title>Meiothermus granaticius genome AF-68 sequencing project.</title>
        <authorList>
            <person name="Da Costa M.S."/>
            <person name="Albuquerque L."/>
            <person name="Raposo P."/>
            <person name="Froufe H.J.C."/>
            <person name="Barroso C.S."/>
            <person name="Egas C."/>
        </authorList>
    </citation>
    <scope>NUCLEOTIDE SEQUENCE [LARGE SCALE GENOMIC DNA]</scope>
    <source>
        <strain evidence="10 11">AF-68</strain>
    </source>
</reference>
<dbReference type="InterPro" id="IPR016024">
    <property type="entry name" value="ARM-type_fold"/>
</dbReference>
<dbReference type="GO" id="GO:0052693">
    <property type="term" value="F:epoxyqueuosine reductase activity"/>
    <property type="evidence" value="ECO:0007669"/>
    <property type="project" value="UniProtKB-EC"/>
</dbReference>
<proteinExistence type="predicted"/>
<evidence type="ECO:0000313" key="10">
    <source>
        <dbReference type="EMBL" id="RIH93771.1"/>
    </source>
</evidence>
<dbReference type="Pfam" id="PF08331">
    <property type="entry name" value="QueG_DUF1730"/>
    <property type="match status" value="1"/>
</dbReference>
<dbReference type="SUPFAM" id="SSF48371">
    <property type="entry name" value="ARM repeat"/>
    <property type="match status" value="1"/>
</dbReference>
<evidence type="ECO:0000256" key="5">
    <source>
        <dbReference type="ARBA" id="ARBA00022785"/>
    </source>
</evidence>
<keyword evidence="6 10" id="KW-0560">Oxidoreductase</keyword>